<proteinExistence type="predicted"/>
<evidence type="ECO:0000313" key="2">
    <source>
        <dbReference type="EMBL" id="PNY27688.1"/>
    </source>
</evidence>
<dbReference type="OrthoDB" id="5369729at2759"/>
<feature type="compositionally biased region" description="Basic and acidic residues" evidence="1">
    <location>
        <begin position="982"/>
        <end position="993"/>
    </location>
</feature>
<dbReference type="EMBL" id="NRSZ01000361">
    <property type="protein sequence ID" value="PNY27688.1"/>
    <property type="molecule type" value="Genomic_DNA"/>
</dbReference>
<sequence>MTETAGFTAGGLFGSPAAAAAVSAGSSALIAPSTSIATKTPAAAKGGARNKPQPRTIARNDLDAGDDATGNDDDGDDDDAPSLKLHSHRQNHTPSKLPAVRSASRQGTSAASLSPPQPSRQHPQPPAFPPSPDSPKPVPQQGLATPSRAVKDDDRDDEAAPEQHPPPHHHRLSADANDSPPRPSPRSRASTTPATSASATTSTDSDRPASTKRPSSCPEATAFDAHLSSLSRTDPARSQARRAPASRSSHGVSTTAGPPPSLTTQRRHVVEVQPPSATPTTEWTSQGQRELLLPKRLSQSSSSDESRHSPSYRPPVSYKPPATSSSAQLGASTPVRVPPIRGFRSSGSRKSLALDMNFQPRPYDLGEDYPDTTNDRTLRALEGRYADDALQMTGSGPGGRRGPGADDAGDVFLRIAREEPTRRLGGDSTPDDAQSSVSRANRSSHRRPLSTAVATYHTTSPPRLSRRLSDQQDRPRLRNVEDDQASEVSRATTYRSLARDKAASVHPGDDATRTRTGSSTLRPSPLTPRSHVHQEPSPENSIYARRRASITDSSLTVAGRSSTYKASGMGPSHNKAYNSSPLVRSFDFQNRPASELAHRVEGTESTASTTAPSTVWDELDDIKSRIHRLELTGKMPSTSGAAVSRLSDERPATATTTVTTMSLSPKRQGQPAEATSATPPQREVHPLLHAALAKSKPFMSPEVYRALESVANDAIGLSAMMGAPGQPGPISSGASTIGSGNNMTDRQLRRKADGVCRSLTELCVALGEDAAAQPRSVQPTQSTFPQLDGPVAPTIPKSHSGLPAPRRASIAVEQTLPKSNSSPRALSKFEERRNHLLNGTAFPTPRASGSNASTPGDPSMNRRSSLMIPRTRRAVTEEPEDDRNSSLLRTRRAGTEEPDEGRITSLLVRNRRGTVGEEGDESRFRAPSRANTEVNTIRGQGRDYAQEAQMPPSDGRRRLVSTSLHTSRLAAPSASSPAPPRRYLERSTPDRDATANRLVEEYGSRLPPLSPGMAHARANSLSARRQNRDSMITVATAGVYR</sequence>
<feature type="compositionally biased region" description="Polar residues" evidence="1">
    <location>
        <begin position="929"/>
        <end position="938"/>
    </location>
</feature>
<feature type="compositionally biased region" description="Pro residues" evidence="1">
    <location>
        <begin position="115"/>
        <end position="138"/>
    </location>
</feature>
<feature type="region of interest" description="Disordered" evidence="1">
    <location>
        <begin position="837"/>
        <end position="993"/>
    </location>
</feature>
<feature type="compositionally biased region" description="Low complexity" evidence="1">
    <location>
        <begin position="967"/>
        <end position="976"/>
    </location>
</feature>
<feature type="region of interest" description="Disordered" evidence="1">
    <location>
        <begin position="23"/>
        <end position="578"/>
    </location>
</feature>
<feature type="compositionally biased region" description="Polar residues" evidence="1">
    <location>
        <begin position="452"/>
        <end position="462"/>
    </location>
</feature>
<feature type="compositionally biased region" description="Polar residues" evidence="1">
    <location>
        <begin position="847"/>
        <end position="864"/>
    </location>
</feature>
<feature type="compositionally biased region" description="Polar residues" evidence="1">
    <location>
        <begin position="278"/>
        <end position="288"/>
    </location>
</feature>
<reference evidence="2 3" key="1">
    <citation type="submission" date="2017-08" db="EMBL/GenBank/DDBJ databases">
        <title>Harnessing the power of phylogenomics to disentangle the directionality and signatures of interkingdom host jumping in the parasitic fungal genus Tolypocladium.</title>
        <authorList>
            <person name="Quandt C.A."/>
            <person name="Patterson W."/>
            <person name="Spatafora J.W."/>
        </authorList>
    </citation>
    <scope>NUCLEOTIDE SEQUENCE [LARGE SCALE GENOMIC DNA]</scope>
    <source>
        <strain evidence="2 3">CBS 113982</strain>
    </source>
</reference>
<accession>A0A2K3QJG5</accession>
<dbReference type="Proteomes" id="UP000236621">
    <property type="component" value="Unassembled WGS sequence"/>
</dbReference>
<feature type="compositionally biased region" description="Basic and acidic residues" evidence="1">
    <location>
        <begin position="497"/>
        <end position="513"/>
    </location>
</feature>
<feature type="compositionally biased region" description="Low complexity" evidence="1">
    <location>
        <begin position="23"/>
        <end position="47"/>
    </location>
</feature>
<feature type="compositionally biased region" description="Acidic residues" evidence="1">
    <location>
        <begin position="63"/>
        <end position="80"/>
    </location>
</feature>
<gene>
    <name evidence="2" type="ORF">TCAP_02382</name>
</gene>
<protein>
    <submittedName>
        <fullName evidence="2">Uncharacterized protein</fullName>
    </submittedName>
</protein>
<feature type="compositionally biased region" description="Polar residues" evidence="1">
    <location>
        <begin position="550"/>
        <end position="565"/>
    </location>
</feature>
<feature type="compositionally biased region" description="Basic and acidic residues" evidence="1">
    <location>
        <begin position="415"/>
        <end position="425"/>
    </location>
</feature>
<feature type="region of interest" description="Disordered" evidence="1">
    <location>
        <begin position="636"/>
        <end position="683"/>
    </location>
</feature>
<feature type="compositionally biased region" description="Polar residues" evidence="1">
    <location>
        <begin position="661"/>
        <end position="679"/>
    </location>
</feature>
<dbReference type="AlphaFoldDB" id="A0A2K3QJG5"/>
<evidence type="ECO:0000256" key="1">
    <source>
        <dbReference type="SAM" id="MobiDB-lite"/>
    </source>
</evidence>
<feature type="compositionally biased region" description="Basic and acidic residues" evidence="1">
    <location>
        <begin position="373"/>
        <end position="387"/>
    </location>
</feature>
<feature type="compositionally biased region" description="Basic and acidic residues" evidence="1">
    <location>
        <begin position="467"/>
        <end position="481"/>
    </location>
</feature>
<feature type="compositionally biased region" description="Polar residues" evidence="1">
    <location>
        <begin position="431"/>
        <end position="441"/>
    </location>
</feature>
<organism evidence="2 3">
    <name type="scientific">Tolypocladium capitatum</name>
    <dbReference type="NCBI Taxonomy" id="45235"/>
    <lineage>
        <taxon>Eukaryota</taxon>
        <taxon>Fungi</taxon>
        <taxon>Dikarya</taxon>
        <taxon>Ascomycota</taxon>
        <taxon>Pezizomycotina</taxon>
        <taxon>Sordariomycetes</taxon>
        <taxon>Hypocreomycetidae</taxon>
        <taxon>Hypocreales</taxon>
        <taxon>Ophiocordycipitaceae</taxon>
        <taxon>Tolypocladium</taxon>
    </lineage>
</organism>
<feature type="compositionally biased region" description="Polar residues" evidence="1">
    <location>
        <begin position="322"/>
        <end position="331"/>
    </location>
</feature>
<comment type="caution">
    <text evidence="2">The sequence shown here is derived from an EMBL/GenBank/DDBJ whole genome shotgun (WGS) entry which is preliminary data.</text>
</comment>
<evidence type="ECO:0000313" key="3">
    <source>
        <dbReference type="Proteomes" id="UP000236621"/>
    </source>
</evidence>
<name>A0A2K3QJG5_9HYPO</name>
<dbReference type="STRING" id="45235.A0A2K3QJG5"/>
<feature type="compositionally biased region" description="Polar residues" evidence="1">
    <location>
        <begin position="486"/>
        <end position="495"/>
    </location>
</feature>
<feature type="compositionally biased region" description="Low complexity" evidence="1">
    <location>
        <begin position="186"/>
        <end position="203"/>
    </location>
</feature>
<keyword evidence="3" id="KW-1185">Reference proteome</keyword>
<feature type="compositionally biased region" description="Low complexity" evidence="1">
    <location>
        <begin position="236"/>
        <end position="249"/>
    </location>
</feature>